<accession>A0A1T3NPP4</accession>
<gene>
    <name evidence="1" type="ORF">B4N89_31455</name>
</gene>
<dbReference type="OrthoDB" id="9803036at2"/>
<comment type="caution">
    <text evidence="1">The sequence shown here is derived from an EMBL/GenBank/DDBJ whole genome shotgun (WGS) entry which is preliminary data.</text>
</comment>
<dbReference type="InterPro" id="IPR011004">
    <property type="entry name" value="Trimer_LpxA-like_sf"/>
</dbReference>
<dbReference type="PANTHER" id="PTHR13061">
    <property type="entry name" value="DYNACTIN SUBUNIT P25"/>
    <property type="match status" value="1"/>
</dbReference>
<dbReference type="RefSeq" id="WP_078979884.1">
    <property type="nucleotide sequence ID" value="NZ_MWQN01000002.1"/>
</dbReference>
<dbReference type="Proteomes" id="UP000190037">
    <property type="component" value="Unassembled WGS sequence"/>
</dbReference>
<name>A0A1T3NPP4_9ACTN</name>
<dbReference type="AlphaFoldDB" id="A0A1T3NPP4"/>
<sequence>MSNPLIAAVGGRVPQVDPAAFVAVNATVVGAVTLAAGSSVWYGAVLRGDAESIAVGPETNIQDNCTVHSDPDFPTVIGARVSVGHNAVLHGCTIEDDVLVGMNSTVLNGAHVGAGALIAAGAVVPQGMRVPPGVLVAGVPGRIRRELTEEERAGIKANGVGYRFLAQAHDEITPL</sequence>
<dbReference type="CDD" id="cd04645">
    <property type="entry name" value="LbH_gamma_CA_like"/>
    <property type="match status" value="1"/>
</dbReference>
<keyword evidence="2" id="KW-1185">Reference proteome</keyword>
<dbReference type="InterPro" id="IPR047324">
    <property type="entry name" value="LbH_gamma_CA-like"/>
</dbReference>
<dbReference type="InterPro" id="IPR001451">
    <property type="entry name" value="Hexapep"/>
</dbReference>
<dbReference type="SUPFAM" id="SSF51161">
    <property type="entry name" value="Trimeric LpxA-like enzymes"/>
    <property type="match status" value="1"/>
</dbReference>
<evidence type="ECO:0000313" key="1">
    <source>
        <dbReference type="EMBL" id="OPC78685.1"/>
    </source>
</evidence>
<dbReference type="Gene3D" id="2.160.10.10">
    <property type="entry name" value="Hexapeptide repeat proteins"/>
    <property type="match status" value="1"/>
</dbReference>
<protein>
    <submittedName>
        <fullName evidence="1">Gamma carbonic anhydrase family protein</fullName>
    </submittedName>
</protein>
<reference evidence="1 2" key="1">
    <citation type="submission" date="2017-03" db="EMBL/GenBank/DDBJ databases">
        <title>Draft genome sequence of Streptomyces scabrisporus NF3, endophyte isolated from Amphipterygium adstringens.</title>
        <authorList>
            <person name="Vazquez M."/>
            <person name="Ceapa C.D."/>
            <person name="Rodriguez Luna D."/>
            <person name="Sanchez Esquivel S."/>
        </authorList>
    </citation>
    <scope>NUCLEOTIDE SEQUENCE [LARGE SCALE GENOMIC DNA]</scope>
    <source>
        <strain evidence="1 2">NF3</strain>
    </source>
</reference>
<dbReference type="PANTHER" id="PTHR13061:SF29">
    <property type="entry name" value="GAMMA CARBONIC ANHYDRASE-LIKE 1, MITOCHONDRIAL-RELATED"/>
    <property type="match status" value="1"/>
</dbReference>
<dbReference type="Pfam" id="PF00132">
    <property type="entry name" value="Hexapep"/>
    <property type="match status" value="1"/>
</dbReference>
<organism evidence="1 2">
    <name type="scientific">Embleya scabrispora</name>
    <dbReference type="NCBI Taxonomy" id="159449"/>
    <lineage>
        <taxon>Bacteria</taxon>
        <taxon>Bacillati</taxon>
        <taxon>Actinomycetota</taxon>
        <taxon>Actinomycetes</taxon>
        <taxon>Kitasatosporales</taxon>
        <taxon>Streptomycetaceae</taxon>
        <taxon>Embleya</taxon>
    </lineage>
</organism>
<dbReference type="EMBL" id="MWQN01000002">
    <property type="protein sequence ID" value="OPC78685.1"/>
    <property type="molecule type" value="Genomic_DNA"/>
</dbReference>
<dbReference type="InterPro" id="IPR050484">
    <property type="entry name" value="Transf_Hexapept/Carb_Anhydrase"/>
</dbReference>
<evidence type="ECO:0000313" key="2">
    <source>
        <dbReference type="Proteomes" id="UP000190037"/>
    </source>
</evidence>
<proteinExistence type="predicted"/>
<dbReference type="STRING" id="159449.B4N89_31455"/>